<dbReference type="EMBL" id="KV429111">
    <property type="protein sequence ID" value="KZT65141.1"/>
    <property type="molecule type" value="Genomic_DNA"/>
</dbReference>
<proteinExistence type="predicted"/>
<evidence type="ECO:0000256" key="1">
    <source>
        <dbReference type="SAM" id="MobiDB-lite"/>
    </source>
</evidence>
<keyword evidence="3" id="KW-1185">Reference proteome</keyword>
<feature type="compositionally biased region" description="Polar residues" evidence="1">
    <location>
        <begin position="83"/>
        <end position="98"/>
    </location>
</feature>
<protein>
    <submittedName>
        <fullName evidence="2">Uncharacterized protein</fullName>
    </submittedName>
</protein>
<dbReference type="Proteomes" id="UP000076727">
    <property type="component" value="Unassembled WGS sequence"/>
</dbReference>
<feature type="region of interest" description="Disordered" evidence="1">
    <location>
        <begin position="23"/>
        <end position="48"/>
    </location>
</feature>
<sequence length="220" mass="23257">MLVPLSSTSSLAGFQVSHPIIRDGSGEDSQLPRHSDLAAAVPSTERRRSVCIPTRTDEVPPRGAFFAATATTTTTPLIAGPRQWSTPPISHKPTSLSSRALRPHSRPSSTCGVPSEHILTPGHTSATSSDRGSILRIAPGLTQHALASEAPVSRNPIATLHAIVHVNLHTAVLDARRHVPTTAYCTSPSETHHCDVDSQPPPPPQATMRPDNPAPPGIQI</sequence>
<reference evidence="2 3" key="1">
    <citation type="journal article" date="2016" name="Mol. Biol. Evol.">
        <title>Comparative Genomics of Early-Diverging Mushroom-Forming Fungi Provides Insights into the Origins of Lignocellulose Decay Capabilities.</title>
        <authorList>
            <person name="Nagy L.G."/>
            <person name="Riley R."/>
            <person name="Tritt A."/>
            <person name="Adam C."/>
            <person name="Daum C."/>
            <person name="Floudas D."/>
            <person name="Sun H."/>
            <person name="Yadav J.S."/>
            <person name="Pangilinan J."/>
            <person name="Larsson K.H."/>
            <person name="Matsuura K."/>
            <person name="Barry K."/>
            <person name="Labutti K."/>
            <person name="Kuo R."/>
            <person name="Ohm R.A."/>
            <person name="Bhattacharya S.S."/>
            <person name="Shirouzu T."/>
            <person name="Yoshinaga Y."/>
            <person name="Martin F.M."/>
            <person name="Grigoriev I.V."/>
            <person name="Hibbett D.S."/>
        </authorList>
    </citation>
    <scope>NUCLEOTIDE SEQUENCE [LARGE SCALE GENOMIC DNA]</scope>
    <source>
        <strain evidence="2 3">L-15889</strain>
    </source>
</reference>
<gene>
    <name evidence="2" type="ORF">DAEQUDRAFT_558062</name>
</gene>
<feature type="region of interest" description="Disordered" evidence="1">
    <location>
        <begin position="77"/>
        <end position="130"/>
    </location>
</feature>
<dbReference type="AlphaFoldDB" id="A0A165M1Y3"/>
<evidence type="ECO:0000313" key="2">
    <source>
        <dbReference type="EMBL" id="KZT65141.1"/>
    </source>
</evidence>
<accession>A0A165M1Y3</accession>
<evidence type="ECO:0000313" key="3">
    <source>
        <dbReference type="Proteomes" id="UP000076727"/>
    </source>
</evidence>
<name>A0A165M1Y3_9APHY</name>
<feature type="compositionally biased region" description="Basic and acidic residues" evidence="1">
    <location>
        <begin position="23"/>
        <end position="36"/>
    </location>
</feature>
<feature type="region of interest" description="Disordered" evidence="1">
    <location>
        <begin position="184"/>
        <end position="220"/>
    </location>
</feature>
<organism evidence="2 3">
    <name type="scientific">Daedalea quercina L-15889</name>
    <dbReference type="NCBI Taxonomy" id="1314783"/>
    <lineage>
        <taxon>Eukaryota</taxon>
        <taxon>Fungi</taxon>
        <taxon>Dikarya</taxon>
        <taxon>Basidiomycota</taxon>
        <taxon>Agaricomycotina</taxon>
        <taxon>Agaricomycetes</taxon>
        <taxon>Polyporales</taxon>
        <taxon>Fomitopsis</taxon>
    </lineage>
</organism>